<reference evidence="1 2" key="1">
    <citation type="submission" date="2020-04" db="EMBL/GenBank/DDBJ databases">
        <title>MicrobeNet Type strains.</title>
        <authorList>
            <person name="Nicholson A.C."/>
        </authorList>
    </citation>
    <scope>NUCLEOTIDE SEQUENCE [LARGE SCALE GENOMIC DNA]</scope>
    <source>
        <strain evidence="1 2">ATCC BAA-14</strain>
    </source>
</reference>
<dbReference type="AlphaFoldDB" id="A0A846WLY8"/>
<dbReference type="Proteomes" id="UP000563898">
    <property type="component" value="Unassembled WGS sequence"/>
</dbReference>
<name>A0A846WLY8_9ACTN</name>
<evidence type="ECO:0000313" key="1">
    <source>
        <dbReference type="EMBL" id="NKY02026.1"/>
    </source>
</evidence>
<dbReference type="RefSeq" id="WP_006370443.1">
    <property type="nucleotide sequence ID" value="NZ_JAAXPC010000005.1"/>
</dbReference>
<evidence type="ECO:0000313" key="2">
    <source>
        <dbReference type="Proteomes" id="UP000563898"/>
    </source>
</evidence>
<gene>
    <name evidence="1" type="ORF">HGA05_10605</name>
</gene>
<sequence length="53" mass="5412">MSGAGAEIGRVAVLLMATLFAAIIRPAAREIYASRAQAVREAGRAGARGAVSR</sequence>
<proteinExistence type="predicted"/>
<comment type="caution">
    <text evidence="1">The sequence shown here is derived from an EMBL/GenBank/DDBJ whole genome shotgun (WGS) entry which is preliminary data.</text>
</comment>
<protein>
    <submittedName>
        <fullName evidence="1">Uncharacterized protein</fullName>
    </submittedName>
</protein>
<dbReference type="EMBL" id="JAAXPC010000005">
    <property type="protein sequence ID" value="NKY02026.1"/>
    <property type="molecule type" value="Genomic_DNA"/>
</dbReference>
<accession>A0A846WLY8</accession>
<organism evidence="1 2">
    <name type="scientific">Gordonia polyisoprenivorans</name>
    <dbReference type="NCBI Taxonomy" id="84595"/>
    <lineage>
        <taxon>Bacteria</taxon>
        <taxon>Bacillati</taxon>
        <taxon>Actinomycetota</taxon>
        <taxon>Actinomycetes</taxon>
        <taxon>Mycobacteriales</taxon>
        <taxon>Gordoniaceae</taxon>
        <taxon>Gordonia</taxon>
    </lineage>
</organism>